<dbReference type="Proteomes" id="UP000565155">
    <property type="component" value="Unassembled WGS sequence"/>
</dbReference>
<name>A0A7Y0N2F1_VIBAL</name>
<evidence type="ECO:0000313" key="2">
    <source>
        <dbReference type="EMBL" id="NMR77762.1"/>
    </source>
</evidence>
<dbReference type="AlphaFoldDB" id="A0A7Y0N2F1"/>
<evidence type="ECO:0000256" key="1">
    <source>
        <dbReference type="SAM" id="Phobius"/>
    </source>
</evidence>
<evidence type="ECO:0000313" key="3">
    <source>
        <dbReference type="Proteomes" id="UP000565155"/>
    </source>
</evidence>
<keyword evidence="1" id="KW-0812">Transmembrane</keyword>
<proteinExistence type="predicted"/>
<accession>A0A7Y0N2F1</accession>
<gene>
    <name evidence="2" type="ORF">HKB35_29730</name>
</gene>
<organism evidence="2 3">
    <name type="scientific">Vibrio alginolyticus</name>
    <dbReference type="NCBI Taxonomy" id="663"/>
    <lineage>
        <taxon>Bacteria</taxon>
        <taxon>Pseudomonadati</taxon>
        <taxon>Pseudomonadota</taxon>
        <taxon>Gammaproteobacteria</taxon>
        <taxon>Vibrionales</taxon>
        <taxon>Vibrionaceae</taxon>
        <taxon>Vibrio</taxon>
    </lineage>
</organism>
<keyword evidence="1" id="KW-1133">Transmembrane helix</keyword>
<dbReference type="InterPro" id="IPR021727">
    <property type="entry name" value="DUF3299"/>
</dbReference>
<dbReference type="Gene3D" id="2.40.50.870">
    <property type="entry name" value="Protein of unknown function (DUF3299)"/>
    <property type="match status" value="1"/>
</dbReference>
<feature type="transmembrane region" description="Helical" evidence="1">
    <location>
        <begin position="12"/>
        <end position="33"/>
    </location>
</feature>
<protein>
    <submittedName>
        <fullName evidence="2">DUF3299 domain-containing protein</fullName>
    </submittedName>
</protein>
<dbReference type="EMBL" id="JABCMA010001052">
    <property type="protein sequence ID" value="NMR77762.1"/>
    <property type="molecule type" value="Genomic_DNA"/>
</dbReference>
<comment type="caution">
    <text evidence="2">The sequence shown here is derived from an EMBL/GenBank/DDBJ whole genome shotgun (WGS) entry which is preliminary data.</text>
</comment>
<dbReference type="Pfam" id="PF11736">
    <property type="entry name" value="DUF3299"/>
    <property type="match status" value="1"/>
</dbReference>
<feature type="non-terminal residue" evidence="2">
    <location>
        <position position="1"/>
    </location>
</feature>
<keyword evidence="1" id="KW-0472">Membrane</keyword>
<reference evidence="2 3" key="1">
    <citation type="submission" date="2020-04" db="EMBL/GenBank/DDBJ databases">
        <title>Whole-genome sequencing of Vibrio spp. from China reveals different genetic environments of blaCTX-M-14 among diverse lineages.</title>
        <authorList>
            <person name="Zheng Z."/>
            <person name="Ye L."/>
            <person name="Chen S."/>
        </authorList>
    </citation>
    <scope>NUCLEOTIDE SEQUENCE [LARGE SCALE GENOMIC DNA]</scope>
    <source>
        <strain evidence="2 3">Vb1636</strain>
    </source>
</reference>
<sequence>VRWLPPVSGFLVPLEMSGIVVSQFILVSTFGACT</sequence>